<proteinExistence type="predicted"/>
<organism evidence="1 2">
    <name type="scientific">Malassezia nana</name>
    <dbReference type="NCBI Taxonomy" id="180528"/>
    <lineage>
        <taxon>Eukaryota</taxon>
        <taxon>Fungi</taxon>
        <taxon>Dikarya</taxon>
        <taxon>Basidiomycota</taxon>
        <taxon>Ustilaginomycotina</taxon>
        <taxon>Malasseziomycetes</taxon>
        <taxon>Malasseziales</taxon>
        <taxon>Malasseziaceae</taxon>
        <taxon>Malassezia</taxon>
    </lineage>
</organism>
<evidence type="ECO:0000313" key="1">
    <source>
        <dbReference type="EMBL" id="WFD25106.1"/>
    </source>
</evidence>
<name>A0AAF0EIA1_9BASI</name>
<dbReference type="AlphaFoldDB" id="A0AAF0EIA1"/>
<dbReference type="EMBL" id="CP119892">
    <property type="protein sequence ID" value="WFD25106.1"/>
    <property type="molecule type" value="Genomic_DNA"/>
</dbReference>
<reference evidence="1" key="1">
    <citation type="submission" date="2023-03" db="EMBL/GenBank/DDBJ databases">
        <title>Mating type loci evolution in Malassezia.</title>
        <authorList>
            <person name="Coelho M.A."/>
        </authorList>
    </citation>
    <scope>NUCLEOTIDE SEQUENCE</scope>
    <source>
        <strain evidence="1">CBS 9557</strain>
    </source>
</reference>
<keyword evidence="2" id="KW-1185">Reference proteome</keyword>
<accession>A0AAF0EIA1</accession>
<sequence length="360" mass="39743">MGSVSVRTGTLPTLPLDVGISIAFLAVRADVGHERAVACRLSRTCRAWFRALYAAFLLPRIVLRGETSVRQLAHVLIHNHYGLRDLAARCTRHITVVPADHAHALFDPAVHARHFMTAIHEPLRAILYVCTHVSSLHLYAEPKALAIQRLEAWSVEGARAALQEVVCLQSPWAGDTNDTLWLASSPVHMAPWHKLTHLQLHGPRFRMTPRTAASLASLPALTHLALITPHMVDAAGRRDAADTLQTLLDDAKSLQHLLLVGHDEPHWVGATRHWRAALAQLARPASAKPVMVTLVTATRLEPATWDPVSRAHASLYSDWMFERAKQGTHWSFLEADAPCTDGSIAYSIESWHVPFISVTA</sequence>
<protein>
    <submittedName>
        <fullName evidence="1">Uncharacterized protein</fullName>
    </submittedName>
</protein>
<gene>
    <name evidence="1" type="ORF">MNAN1_000069</name>
</gene>
<dbReference type="Proteomes" id="UP001213623">
    <property type="component" value="Chromosome 1"/>
</dbReference>
<evidence type="ECO:0000313" key="2">
    <source>
        <dbReference type="Proteomes" id="UP001213623"/>
    </source>
</evidence>